<feature type="compositionally biased region" description="Polar residues" evidence="1">
    <location>
        <begin position="38"/>
        <end position="48"/>
    </location>
</feature>
<feature type="region of interest" description="Disordered" evidence="1">
    <location>
        <begin position="1"/>
        <end position="69"/>
    </location>
</feature>
<reference evidence="2 3" key="1">
    <citation type="submission" date="2024-02" db="EMBL/GenBank/DDBJ databases">
        <authorList>
            <person name="Chen Y."/>
            <person name="Shah S."/>
            <person name="Dougan E. K."/>
            <person name="Thang M."/>
            <person name="Chan C."/>
        </authorList>
    </citation>
    <scope>NUCLEOTIDE SEQUENCE [LARGE SCALE GENOMIC DNA]</scope>
</reference>
<protein>
    <submittedName>
        <fullName evidence="2">Uncharacterized protein</fullName>
    </submittedName>
</protein>
<evidence type="ECO:0000313" key="3">
    <source>
        <dbReference type="Proteomes" id="UP001642484"/>
    </source>
</evidence>
<feature type="compositionally biased region" description="Low complexity" evidence="1">
    <location>
        <begin position="1"/>
        <end position="37"/>
    </location>
</feature>
<gene>
    <name evidence="2" type="ORF">CCMP2556_LOCUS13507</name>
</gene>
<dbReference type="EMBL" id="CAXAMN010006758">
    <property type="protein sequence ID" value="CAK9019008.1"/>
    <property type="molecule type" value="Genomic_DNA"/>
</dbReference>
<comment type="caution">
    <text evidence="2">The sequence shown here is derived from an EMBL/GenBank/DDBJ whole genome shotgun (WGS) entry which is preliminary data.</text>
</comment>
<sequence length="201" mass="21521">MASPLRSLSRGASAAGVSLGAAVTPRSAQGAALARAASNHSIRSVSSGVRTPKTPVTPRTPRTPNNAFFSPSTGAVAGYASTYVAAACARREESWHSGHSEPNSPERHAQLLRHHELPILLGQAAAAVSPPSSQPRSVHFQEDLDSFARSTREMVMSRQRARKERKEMLDKAVPPGVRFDGAYPSMSCKRHAQRSSMTLKV</sequence>
<keyword evidence="3" id="KW-1185">Reference proteome</keyword>
<name>A0ABP0JY34_9DINO</name>
<organism evidence="2 3">
    <name type="scientific">Durusdinium trenchii</name>
    <dbReference type="NCBI Taxonomy" id="1381693"/>
    <lineage>
        <taxon>Eukaryota</taxon>
        <taxon>Sar</taxon>
        <taxon>Alveolata</taxon>
        <taxon>Dinophyceae</taxon>
        <taxon>Suessiales</taxon>
        <taxon>Symbiodiniaceae</taxon>
        <taxon>Durusdinium</taxon>
    </lineage>
</organism>
<feature type="compositionally biased region" description="Low complexity" evidence="1">
    <location>
        <begin position="49"/>
        <end position="64"/>
    </location>
</feature>
<proteinExistence type="predicted"/>
<accession>A0ABP0JY34</accession>
<dbReference type="Proteomes" id="UP001642484">
    <property type="component" value="Unassembled WGS sequence"/>
</dbReference>
<evidence type="ECO:0000256" key="1">
    <source>
        <dbReference type="SAM" id="MobiDB-lite"/>
    </source>
</evidence>
<evidence type="ECO:0000313" key="2">
    <source>
        <dbReference type="EMBL" id="CAK9019008.1"/>
    </source>
</evidence>